<feature type="region of interest" description="Disordered" evidence="1">
    <location>
        <begin position="1"/>
        <end position="73"/>
    </location>
</feature>
<proteinExistence type="predicted"/>
<dbReference type="AlphaFoldDB" id="A0AA39HZ08"/>
<dbReference type="Proteomes" id="UP001175271">
    <property type="component" value="Unassembled WGS sequence"/>
</dbReference>
<dbReference type="EMBL" id="JAUCMV010000002">
    <property type="protein sequence ID" value="KAK0414741.1"/>
    <property type="molecule type" value="Genomic_DNA"/>
</dbReference>
<evidence type="ECO:0000313" key="2">
    <source>
        <dbReference type="EMBL" id="KAK0414741.1"/>
    </source>
</evidence>
<accession>A0AA39HZ08</accession>
<sequence>MGVRCCRQIFHRPQSSRSTAKIEKNPIPSQRLHKDVIVRLNNLAAENSEKTRKKESRRRRRNQRRRRRKIMPS</sequence>
<evidence type="ECO:0000256" key="1">
    <source>
        <dbReference type="SAM" id="MobiDB-lite"/>
    </source>
</evidence>
<organism evidence="2 3">
    <name type="scientific">Steinernema hermaphroditum</name>
    <dbReference type="NCBI Taxonomy" id="289476"/>
    <lineage>
        <taxon>Eukaryota</taxon>
        <taxon>Metazoa</taxon>
        <taxon>Ecdysozoa</taxon>
        <taxon>Nematoda</taxon>
        <taxon>Chromadorea</taxon>
        <taxon>Rhabditida</taxon>
        <taxon>Tylenchina</taxon>
        <taxon>Panagrolaimomorpha</taxon>
        <taxon>Strongyloidoidea</taxon>
        <taxon>Steinernematidae</taxon>
        <taxon>Steinernema</taxon>
    </lineage>
</organism>
<gene>
    <name evidence="2" type="ORF">QR680_011595</name>
</gene>
<feature type="compositionally biased region" description="Basic residues" evidence="1">
    <location>
        <begin position="53"/>
        <end position="73"/>
    </location>
</feature>
<name>A0AA39HZ08_9BILA</name>
<keyword evidence="3" id="KW-1185">Reference proteome</keyword>
<reference evidence="2" key="1">
    <citation type="submission" date="2023-06" db="EMBL/GenBank/DDBJ databases">
        <title>Genomic analysis of the entomopathogenic nematode Steinernema hermaphroditum.</title>
        <authorList>
            <person name="Schwarz E.M."/>
            <person name="Heppert J.K."/>
            <person name="Baniya A."/>
            <person name="Schwartz H.T."/>
            <person name="Tan C.-H."/>
            <person name="Antoshechkin I."/>
            <person name="Sternberg P.W."/>
            <person name="Goodrich-Blair H."/>
            <person name="Dillman A.R."/>
        </authorList>
    </citation>
    <scope>NUCLEOTIDE SEQUENCE</scope>
    <source>
        <strain evidence="2">PS9179</strain>
        <tissue evidence="2">Whole animal</tissue>
    </source>
</reference>
<protein>
    <submittedName>
        <fullName evidence="2">Uncharacterized protein</fullName>
    </submittedName>
</protein>
<comment type="caution">
    <text evidence="2">The sequence shown here is derived from an EMBL/GenBank/DDBJ whole genome shotgun (WGS) entry which is preliminary data.</text>
</comment>
<evidence type="ECO:0000313" key="3">
    <source>
        <dbReference type="Proteomes" id="UP001175271"/>
    </source>
</evidence>